<gene>
    <name evidence="1" type="ORF">TSPGSL018_9067</name>
</gene>
<reference evidence="1" key="1">
    <citation type="submission" date="2014-05" db="EMBL/GenBank/DDBJ databases">
        <title>The transcriptome of the halophilic microalga Tetraselmis sp. GSL018 isolated from the Great Salt Lake, Utah.</title>
        <authorList>
            <person name="Jinkerson R.E."/>
            <person name="D'Adamo S."/>
            <person name="Posewitz M.C."/>
        </authorList>
    </citation>
    <scope>NUCLEOTIDE SEQUENCE</scope>
    <source>
        <strain evidence="1">GSL018</strain>
    </source>
</reference>
<accession>A0A061R8J9</accession>
<dbReference type="EMBL" id="GBEZ01018106">
    <property type="protein sequence ID" value="JAC68298.1"/>
    <property type="molecule type" value="Transcribed_RNA"/>
</dbReference>
<organism evidence="1">
    <name type="scientific">Tetraselmis sp. GSL018</name>
    <dbReference type="NCBI Taxonomy" id="582737"/>
    <lineage>
        <taxon>Eukaryota</taxon>
        <taxon>Viridiplantae</taxon>
        <taxon>Chlorophyta</taxon>
        <taxon>core chlorophytes</taxon>
        <taxon>Chlorodendrophyceae</taxon>
        <taxon>Chlorodendrales</taxon>
        <taxon>Chlorodendraceae</taxon>
        <taxon>Tetraselmis</taxon>
    </lineage>
</organism>
<dbReference type="AlphaFoldDB" id="A0A061R8J9"/>
<evidence type="ECO:0000313" key="1">
    <source>
        <dbReference type="EMBL" id="JAC68298.1"/>
    </source>
</evidence>
<sequence length="39" mass="4297">MNYIKRSKYQTGRTAVCKGVEKVICGAGSPNHLFINLQA</sequence>
<proteinExistence type="predicted"/>
<name>A0A061R8J9_9CHLO</name>
<protein>
    <submittedName>
        <fullName evidence="1">Uncharacterized protein</fullName>
    </submittedName>
</protein>